<organism evidence="6 7">
    <name type="scientific">Cirrhinus mrigala</name>
    <name type="common">Mrigala</name>
    <dbReference type="NCBI Taxonomy" id="683832"/>
    <lineage>
        <taxon>Eukaryota</taxon>
        <taxon>Metazoa</taxon>
        <taxon>Chordata</taxon>
        <taxon>Craniata</taxon>
        <taxon>Vertebrata</taxon>
        <taxon>Euteleostomi</taxon>
        <taxon>Actinopterygii</taxon>
        <taxon>Neopterygii</taxon>
        <taxon>Teleostei</taxon>
        <taxon>Ostariophysi</taxon>
        <taxon>Cypriniformes</taxon>
        <taxon>Cyprinidae</taxon>
        <taxon>Labeoninae</taxon>
        <taxon>Labeonini</taxon>
        <taxon>Cirrhinus</taxon>
    </lineage>
</organism>
<sequence length="52" mass="5845">VVRIHATVRFEPSKINIFNKDCRRGGKDVTCMSAIVCLNITARTPIRATEEI</sequence>
<feature type="non-terminal residue" evidence="6">
    <location>
        <position position="1"/>
    </location>
</feature>
<dbReference type="Gene3D" id="2.60.40.1460">
    <property type="entry name" value="Integrin domains. Chain A, domain 2"/>
    <property type="match status" value="1"/>
</dbReference>
<feature type="non-terminal residue" evidence="6">
    <location>
        <position position="52"/>
    </location>
</feature>
<keyword evidence="4" id="KW-0325">Glycoprotein</keyword>
<keyword evidence="7" id="KW-1185">Reference proteome</keyword>
<dbReference type="GO" id="GO:0007229">
    <property type="term" value="P:integrin-mediated signaling pathway"/>
    <property type="evidence" value="ECO:0007669"/>
    <property type="project" value="UniProtKB-KW"/>
</dbReference>
<keyword evidence="2" id="KW-0401">Integrin</keyword>
<dbReference type="SUPFAM" id="SSF69179">
    <property type="entry name" value="Integrin domains"/>
    <property type="match status" value="1"/>
</dbReference>
<reference evidence="6 7" key="1">
    <citation type="submission" date="2024-05" db="EMBL/GenBank/DDBJ databases">
        <title>Genome sequencing and assembly of Indian major carp, Cirrhinus mrigala (Hamilton, 1822).</title>
        <authorList>
            <person name="Mohindra V."/>
            <person name="Chowdhury L.M."/>
            <person name="Lal K."/>
            <person name="Jena J.K."/>
        </authorList>
    </citation>
    <scope>NUCLEOTIDE SEQUENCE [LARGE SCALE GENOMIC DNA]</scope>
    <source>
        <strain evidence="6">CM1030</strain>
        <tissue evidence="6">Blood</tissue>
    </source>
</reference>
<gene>
    <name evidence="6" type="ORF">M9458_016095</name>
</gene>
<dbReference type="Pfam" id="PF08441">
    <property type="entry name" value="Integrin_A_Ig_1"/>
    <property type="match status" value="1"/>
</dbReference>
<dbReference type="Proteomes" id="UP001529510">
    <property type="component" value="Unassembled WGS sequence"/>
</dbReference>
<evidence type="ECO:0000313" key="7">
    <source>
        <dbReference type="Proteomes" id="UP001529510"/>
    </source>
</evidence>
<evidence type="ECO:0000256" key="2">
    <source>
        <dbReference type="ARBA" id="ARBA00023037"/>
    </source>
</evidence>
<keyword evidence="3" id="KW-0472">Membrane</keyword>
<feature type="domain" description="Integrin alpha first immunoglubulin-like" evidence="5">
    <location>
        <begin position="1"/>
        <end position="45"/>
    </location>
</feature>
<comment type="subcellular location">
    <subcellularLocation>
        <location evidence="1">Membrane</location>
        <topology evidence="1">Single-pass type I membrane protein</topology>
    </subcellularLocation>
</comment>
<dbReference type="InterPro" id="IPR032695">
    <property type="entry name" value="Integrin_dom_sf"/>
</dbReference>
<proteinExistence type="predicted"/>
<accession>A0ABD0QS01</accession>
<dbReference type="AlphaFoldDB" id="A0ABD0QS01"/>
<dbReference type="EMBL" id="JAMKFB020000007">
    <property type="protein sequence ID" value="KAL0188996.1"/>
    <property type="molecule type" value="Genomic_DNA"/>
</dbReference>
<evidence type="ECO:0000259" key="5">
    <source>
        <dbReference type="Pfam" id="PF08441"/>
    </source>
</evidence>
<evidence type="ECO:0000313" key="6">
    <source>
        <dbReference type="EMBL" id="KAL0188996.1"/>
    </source>
</evidence>
<protein>
    <recommendedName>
        <fullName evidence="5">Integrin alpha first immunoglubulin-like domain-containing protein</fullName>
    </recommendedName>
</protein>
<dbReference type="InterPro" id="IPR013649">
    <property type="entry name" value="Integrin_alpha_Ig-like_1"/>
</dbReference>
<name>A0ABD0QS01_CIRMR</name>
<comment type="caution">
    <text evidence="6">The sequence shown here is derived from an EMBL/GenBank/DDBJ whole genome shotgun (WGS) entry which is preliminary data.</text>
</comment>
<evidence type="ECO:0000256" key="1">
    <source>
        <dbReference type="ARBA" id="ARBA00004479"/>
    </source>
</evidence>
<dbReference type="GO" id="GO:0016020">
    <property type="term" value="C:membrane"/>
    <property type="evidence" value="ECO:0007669"/>
    <property type="project" value="UniProtKB-SubCell"/>
</dbReference>
<evidence type="ECO:0000256" key="3">
    <source>
        <dbReference type="ARBA" id="ARBA00023136"/>
    </source>
</evidence>
<evidence type="ECO:0000256" key="4">
    <source>
        <dbReference type="ARBA" id="ARBA00023180"/>
    </source>
</evidence>